<evidence type="ECO:0000313" key="3">
    <source>
        <dbReference type="EMBL" id="KUO03000.1"/>
    </source>
</evidence>
<protein>
    <submittedName>
        <fullName evidence="3">Alpha/beta hydrolase</fullName>
    </submittedName>
</protein>
<name>A0A101U2Y1_9ACTN</name>
<sequence>MGASPEAHEFAEFLASVSAKSSTPGLDLVVIRDIVDSNHKASTEPEGVTYAEVDAGGVPALWAIPEGADPERALLHFHFGGSVTASMHSDRKAAGHIAKAAGARSLVVDFRLAPEHPYPAQLDDAESAYRWLLAQGYEPQNIGSTGHSIGGTLAVMLPLRLLAKGEATPGAIVSVSPWADLTLQNPAVDANESNDKMLSRGTLELFRGAWLQDPAVDFTDPQISLVNADLTGLPPTLVYYGEYEALADDGAQLGRRLADFKVTTETHAMPEGQHSFVLGAGRVPEVDQAIEQMGQWLRNHLGA</sequence>
<evidence type="ECO:0000259" key="2">
    <source>
        <dbReference type="Pfam" id="PF07859"/>
    </source>
</evidence>
<dbReference type="Pfam" id="PF07859">
    <property type="entry name" value="Abhydrolase_3"/>
    <property type="match status" value="1"/>
</dbReference>
<dbReference type="SUPFAM" id="SSF53474">
    <property type="entry name" value="alpha/beta-Hydrolases"/>
    <property type="match status" value="1"/>
</dbReference>
<feature type="domain" description="Alpha/beta hydrolase fold-3" evidence="2">
    <location>
        <begin position="74"/>
        <end position="277"/>
    </location>
</feature>
<dbReference type="GO" id="GO:0016787">
    <property type="term" value="F:hydrolase activity"/>
    <property type="evidence" value="ECO:0007669"/>
    <property type="project" value="UniProtKB-KW"/>
</dbReference>
<comment type="caution">
    <text evidence="3">The sequence shown here is derived from an EMBL/GenBank/DDBJ whole genome shotgun (WGS) entry which is preliminary data.</text>
</comment>
<dbReference type="Proteomes" id="UP000053429">
    <property type="component" value="Unassembled WGS sequence"/>
</dbReference>
<dbReference type="PANTHER" id="PTHR48081">
    <property type="entry name" value="AB HYDROLASE SUPERFAMILY PROTEIN C4A8.06C"/>
    <property type="match status" value="1"/>
</dbReference>
<keyword evidence="4" id="KW-1185">Reference proteome</keyword>
<dbReference type="EMBL" id="LMWY01000022">
    <property type="protein sequence ID" value="KUO03000.1"/>
    <property type="molecule type" value="Genomic_DNA"/>
</dbReference>
<keyword evidence="1 3" id="KW-0378">Hydrolase</keyword>
<organism evidence="3 4">
    <name type="scientific">Streptomyces caeruleatus</name>
    <dbReference type="NCBI Taxonomy" id="661399"/>
    <lineage>
        <taxon>Bacteria</taxon>
        <taxon>Bacillati</taxon>
        <taxon>Actinomycetota</taxon>
        <taxon>Actinomycetes</taxon>
        <taxon>Kitasatosporales</taxon>
        <taxon>Streptomycetaceae</taxon>
        <taxon>Streptomyces</taxon>
    </lineage>
</organism>
<accession>A0A101U2Y1</accession>
<dbReference type="InterPro" id="IPR050300">
    <property type="entry name" value="GDXG_lipolytic_enzyme"/>
</dbReference>
<proteinExistence type="predicted"/>
<dbReference type="Gene3D" id="3.40.50.1820">
    <property type="entry name" value="alpha/beta hydrolase"/>
    <property type="match status" value="1"/>
</dbReference>
<evidence type="ECO:0000256" key="1">
    <source>
        <dbReference type="ARBA" id="ARBA00022801"/>
    </source>
</evidence>
<dbReference type="PANTHER" id="PTHR48081:SF8">
    <property type="entry name" value="ALPHA_BETA HYDROLASE FOLD-3 DOMAIN-CONTAINING PROTEIN-RELATED"/>
    <property type="match status" value="1"/>
</dbReference>
<evidence type="ECO:0000313" key="4">
    <source>
        <dbReference type="Proteomes" id="UP000053429"/>
    </source>
</evidence>
<gene>
    <name evidence="3" type="ORF">AQJ67_18570</name>
</gene>
<dbReference type="OrthoDB" id="128186at2"/>
<reference evidence="3 4" key="1">
    <citation type="submission" date="2015-10" db="EMBL/GenBank/DDBJ databases">
        <title>Draft genome sequence of Streptomyces caeruleatus NRRL B-24802, type strain for the species Streptomyces caeruleatus.</title>
        <authorList>
            <person name="Ruckert C."/>
            <person name="Winkler A."/>
            <person name="Kalinowski J."/>
            <person name="Kampfer P."/>
            <person name="Glaeser S."/>
        </authorList>
    </citation>
    <scope>NUCLEOTIDE SEQUENCE [LARGE SCALE GENOMIC DNA]</scope>
    <source>
        <strain evidence="3 4">NRRL B-24802</strain>
    </source>
</reference>
<dbReference type="InterPro" id="IPR013094">
    <property type="entry name" value="AB_hydrolase_3"/>
</dbReference>
<dbReference type="STRING" id="661399.AQJ67_18570"/>
<dbReference type="RefSeq" id="WP_062720123.1">
    <property type="nucleotide sequence ID" value="NZ_KQ948929.1"/>
</dbReference>
<dbReference type="AlphaFoldDB" id="A0A101U2Y1"/>
<dbReference type="InterPro" id="IPR029058">
    <property type="entry name" value="AB_hydrolase_fold"/>
</dbReference>